<dbReference type="Proteomes" id="UP000008068">
    <property type="component" value="Unassembled WGS sequence"/>
</dbReference>
<reference evidence="3" key="1">
    <citation type="submission" date="2011-07" db="EMBL/GenBank/DDBJ databases">
        <authorList>
            <consortium name="Caenorhabditis brenneri Sequencing and Analysis Consortium"/>
            <person name="Wilson R.K."/>
        </authorList>
    </citation>
    <scope>NUCLEOTIDE SEQUENCE [LARGE SCALE GENOMIC DNA]</scope>
    <source>
        <strain evidence="3">PB2801</strain>
    </source>
</reference>
<dbReference type="STRING" id="135651.G0NTN1"/>
<dbReference type="HOGENOM" id="CLU_2560312_0_0_1"/>
<dbReference type="InParanoid" id="G0NTN1"/>
<accession>G0NTN1</accession>
<evidence type="ECO:0000256" key="1">
    <source>
        <dbReference type="SAM" id="MobiDB-lite"/>
    </source>
</evidence>
<evidence type="ECO:0000313" key="2">
    <source>
        <dbReference type="EMBL" id="EGT37247.1"/>
    </source>
</evidence>
<evidence type="ECO:0000313" key="3">
    <source>
        <dbReference type="Proteomes" id="UP000008068"/>
    </source>
</evidence>
<gene>
    <name evidence="2" type="ORF">CAEBREN_13566</name>
</gene>
<feature type="region of interest" description="Disordered" evidence="1">
    <location>
        <begin position="48"/>
        <end position="82"/>
    </location>
</feature>
<dbReference type="AlphaFoldDB" id="G0NTN1"/>
<proteinExistence type="predicted"/>
<name>G0NTN1_CAEBE</name>
<sequence length="82" mass="9035">MDTTNNTNSAGAEPKLVIPPINIDGVKKEVFTKEMAAQMERAYPTEAVKKMHEKPAPATQIPHINRGSAGGKQRFIPQKQNH</sequence>
<dbReference type="OrthoDB" id="5973225at2759"/>
<keyword evidence="3" id="KW-1185">Reference proteome</keyword>
<dbReference type="EMBL" id="GL379944">
    <property type="protein sequence ID" value="EGT37247.1"/>
    <property type="molecule type" value="Genomic_DNA"/>
</dbReference>
<organism evidence="3">
    <name type="scientific">Caenorhabditis brenneri</name>
    <name type="common">Nematode worm</name>
    <dbReference type="NCBI Taxonomy" id="135651"/>
    <lineage>
        <taxon>Eukaryota</taxon>
        <taxon>Metazoa</taxon>
        <taxon>Ecdysozoa</taxon>
        <taxon>Nematoda</taxon>
        <taxon>Chromadorea</taxon>
        <taxon>Rhabditida</taxon>
        <taxon>Rhabditina</taxon>
        <taxon>Rhabditomorpha</taxon>
        <taxon>Rhabditoidea</taxon>
        <taxon>Rhabditidae</taxon>
        <taxon>Peloderinae</taxon>
        <taxon>Caenorhabditis</taxon>
    </lineage>
</organism>
<protein>
    <submittedName>
        <fullName evidence="2">Uncharacterized protein</fullName>
    </submittedName>
</protein>
<dbReference type="eggNOG" id="ENOG502TKDQ">
    <property type="taxonomic scope" value="Eukaryota"/>
</dbReference>